<dbReference type="InterPro" id="IPR008780">
    <property type="entry name" value="Plasmodium_Vir"/>
</dbReference>
<evidence type="ECO:0000313" key="2">
    <source>
        <dbReference type="EMBL" id="SCO71500.1"/>
    </source>
</evidence>
<dbReference type="VEuPathDB" id="PlasmoDB:PVW1_050040500"/>
<evidence type="ECO:0000256" key="1">
    <source>
        <dbReference type="SAM" id="Phobius"/>
    </source>
</evidence>
<dbReference type="Proteomes" id="UP000305196">
    <property type="component" value="Chromosome 5"/>
</dbReference>
<dbReference type="VEuPathDB" id="PlasmoDB:PVP01_0009870"/>
<protein>
    <submittedName>
        <fullName evidence="2">Vir protein, putative</fullName>
    </submittedName>
</protein>
<keyword evidence="1" id="KW-0812">Transmembrane</keyword>
<keyword evidence="1" id="KW-0472">Membrane</keyword>
<keyword evidence="1" id="KW-1133">Transmembrane helix</keyword>
<dbReference type="AlphaFoldDB" id="A0A1G4H9C7"/>
<gene>
    <name evidence="2" type="ORF">PVC01_050036600</name>
</gene>
<evidence type="ECO:0000313" key="3">
    <source>
        <dbReference type="Proteomes" id="UP000305196"/>
    </source>
</evidence>
<organism evidence="2 3">
    <name type="scientific">Plasmodium vivax</name>
    <name type="common">malaria parasite P. vivax</name>
    <dbReference type="NCBI Taxonomy" id="5855"/>
    <lineage>
        <taxon>Eukaryota</taxon>
        <taxon>Sar</taxon>
        <taxon>Alveolata</taxon>
        <taxon>Apicomplexa</taxon>
        <taxon>Aconoidasida</taxon>
        <taxon>Haemosporida</taxon>
        <taxon>Plasmodiidae</taxon>
        <taxon>Plasmodium</taxon>
        <taxon>Plasmodium (Plasmodium)</taxon>
    </lineage>
</organism>
<dbReference type="Pfam" id="PF05795">
    <property type="entry name" value="Plasmodium_Vir"/>
    <property type="match status" value="2"/>
</dbReference>
<reference evidence="2 3" key="1">
    <citation type="submission" date="2016-07" db="EMBL/GenBank/DDBJ databases">
        <authorList>
            <consortium name="Pathogen Informatics"/>
        </authorList>
    </citation>
    <scope>NUCLEOTIDE SEQUENCE [LARGE SCALE GENOMIC DNA]</scope>
</reference>
<accession>A0A1G4H9C7</accession>
<dbReference type="VEuPathDB" id="PlasmoDB:PVPAM_050041900"/>
<feature type="transmembrane region" description="Helical" evidence="1">
    <location>
        <begin position="247"/>
        <end position="271"/>
    </location>
</feature>
<dbReference type="VEuPathDB" id="PlasmoDB:PVX_103660"/>
<dbReference type="EMBL" id="LT615260">
    <property type="protein sequence ID" value="SCO71500.1"/>
    <property type="molecule type" value="Genomic_DNA"/>
</dbReference>
<name>A0A1G4H9C7_PLAVI</name>
<sequence>MEATIKGERITFYFLSSNKFDKALKEDVQDNRYSTYYNGISALNKIFPWIGDLSKKLSRNISFVHDSYIPGDEFNKKRCYDLNFWLHDQVYKNLQSSKKSTEYLGGIVDKLQSVWQDIVDKEFKGRDFTCLPDKKLLLNMQFLQEIKDLFDFFQDYSEIKGEIIAKPLEACLNHKGKELSKRNDGIYMKMIEDFKKEAPGKNLLVTDLGEMLQYGTKYYIPGDHGDINFQLRFVRLRIFKEKAVPPILSMIAILLILCAFYKFTPFGNFLLRMRAKIRKKIRPNIDYEDILLLNESDEYLESYSDESRYNLSYSSLAS</sequence>
<proteinExistence type="predicted"/>